<sequence>MTCSHPTVVICDLRNVQARLSPKATVISVVRGYESYVVALKIKAPPPPAKILASSMSNSNLTSHLDPSHRAPINLVTVLDVSGSMTDTKHQMLKRAMRLIISSLGSGYITG</sequence>
<evidence type="ECO:0000313" key="2">
    <source>
        <dbReference type="Proteomes" id="UP001396334"/>
    </source>
</evidence>
<dbReference type="PANTHER" id="PTHR10579">
    <property type="entry name" value="CALCIUM-ACTIVATED CHLORIDE CHANNEL REGULATOR"/>
    <property type="match status" value="1"/>
</dbReference>
<evidence type="ECO:0000313" key="1">
    <source>
        <dbReference type="EMBL" id="KAK8488674.1"/>
    </source>
</evidence>
<dbReference type="SUPFAM" id="SSF53300">
    <property type="entry name" value="vWA-like"/>
    <property type="match status" value="1"/>
</dbReference>
<accession>A0ABR2A6K5</accession>
<dbReference type="EMBL" id="JBBPBN010000342">
    <property type="protein sequence ID" value="KAK8488674.1"/>
    <property type="molecule type" value="Genomic_DNA"/>
</dbReference>
<dbReference type="InterPro" id="IPR036465">
    <property type="entry name" value="vWFA_dom_sf"/>
</dbReference>
<dbReference type="Gene3D" id="3.40.50.410">
    <property type="entry name" value="von Willebrand factor, type A domain"/>
    <property type="match status" value="1"/>
</dbReference>
<dbReference type="InterPro" id="IPR051266">
    <property type="entry name" value="CLCR"/>
</dbReference>
<organism evidence="1 2">
    <name type="scientific">Hibiscus sabdariffa</name>
    <name type="common">roselle</name>
    <dbReference type="NCBI Taxonomy" id="183260"/>
    <lineage>
        <taxon>Eukaryota</taxon>
        <taxon>Viridiplantae</taxon>
        <taxon>Streptophyta</taxon>
        <taxon>Embryophyta</taxon>
        <taxon>Tracheophyta</taxon>
        <taxon>Spermatophyta</taxon>
        <taxon>Magnoliopsida</taxon>
        <taxon>eudicotyledons</taxon>
        <taxon>Gunneridae</taxon>
        <taxon>Pentapetalae</taxon>
        <taxon>rosids</taxon>
        <taxon>malvids</taxon>
        <taxon>Malvales</taxon>
        <taxon>Malvaceae</taxon>
        <taxon>Malvoideae</taxon>
        <taxon>Hibiscus</taxon>
    </lineage>
</organism>
<proteinExistence type="predicted"/>
<gene>
    <name evidence="1" type="ORF">V6N11_019839</name>
</gene>
<protein>
    <submittedName>
        <fullName evidence="1">Uncharacterized protein</fullName>
    </submittedName>
</protein>
<keyword evidence="2" id="KW-1185">Reference proteome</keyword>
<dbReference type="Proteomes" id="UP001396334">
    <property type="component" value="Unassembled WGS sequence"/>
</dbReference>
<comment type="caution">
    <text evidence="1">The sequence shown here is derived from an EMBL/GenBank/DDBJ whole genome shotgun (WGS) entry which is preliminary data.</text>
</comment>
<name>A0ABR2A6K5_9ROSI</name>
<dbReference type="PANTHER" id="PTHR10579:SF55">
    <property type="entry name" value="E3 UBIQUITIN-PROTEIN LIGASE WAV3"/>
    <property type="match status" value="1"/>
</dbReference>
<reference evidence="1 2" key="1">
    <citation type="journal article" date="2024" name="G3 (Bethesda)">
        <title>Genome assembly of Hibiscus sabdariffa L. provides insights into metabolisms of medicinal natural products.</title>
        <authorList>
            <person name="Kim T."/>
        </authorList>
    </citation>
    <scope>NUCLEOTIDE SEQUENCE [LARGE SCALE GENOMIC DNA]</scope>
    <source>
        <strain evidence="1">TK-2024</strain>
        <tissue evidence="1">Old leaves</tissue>
    </source>
</reference>